<reference evidence="8 9" key="1">
    <citation type="submission" date="2020-08" db="EMBL/GenBank/DDBJ databases">
        <title>Bridging the membrane lipid divide: bacteria of the FCB group superphylum have the potential to synthesize archaeal ether lipids.</title>
        <authorList>
            <person name="Villanueva L."/>
            <person name="Von Meijenfeldt F.A.B."/>
            <person name="Westbye A.B."/>
            <person name="Yadav S."/>
            <person name="Hopmans E.C."/>
            <person name="Dutilh B.E."/>
            <person name="Sinninghe Damste J.S."/>
        </authorList>
    </citation>
    <scope>NUCLEOTIDE SEQUENCE [LARGE SCALE GENOMIC DNA]</scope>
    <source>
        <strain evidence="8">NIOZ-UU17</strain>
    </source>
</reference>
<accession>A0A8J6P0E2</accession>
<dbReference type="InterPro" id="IPR034457">
    <property type="entry name" value="Organic_radical-activating"/>
</dbReference>
<dbReference type="InterPro" id="IPR007197">
    <property type="entry name" value="rSAM"/>
</dbReference>
<evidence type="ECO:0000259" key="7">
    <source>
        <dbReference type="PROSITE" id="PS51918"/>
    </source>
</evidence>
<comment type="cofactor">
    <cofactor evidence="6">
        <name>[4Fe-4S] cluster</name>
        <dbReference type="ChEBI" id="CHEBI:49883"/>
    </cofactor>
    <text evidence="6">Binds 1 [4Fe-4S] cluster. The cluster is coordinated with 3 cysteines and an exchangeable S-adenosyl-L-methionine.</text>
</comment>
<keyword evidence="3 6" id="KW-0479">Metal-binding</keyword>
<feature type="binding site" evidence="6">
    <location>
        <position position="59"/>
    </location>
    <ligand>
        <name>[4Fe-4S] cluster</name>
        <dbReference type="ChEBI" id="CHEBI:49883"/>
        <note>4Fe-4S-S-AdoMet</note>
    </ligand>
</feature>
<feature type="binding site" evidence="6">
    <location>
        <position position="63"/>
    </location>
    <ligand>
        <name>[4Fe-4S] cluster</name>
        <dbReference type="ChEBI" id="CHEBI:49883"/>
        <note>4Fe-4S-S-AdoMet</note>
    </ligand>
</feature>
<dbReference type="EMBL" id="JACNIG010000148">
    <property type="protein sequence ID" value="MBC8431486.1"/>
    <property type="molecule type" value="Genomic_DNA"/>
</dbReference>
<proteinExistence type="predicted"/>
<evidence type="ECO:0000256" key="2">
    <source>
        <dbReference type="ARBA" id="ARBA00022691"/>
    </source>
</evidence>
<dbReference type="SFLD" id="SFLDS00029">
    <property type="entry name" value="Radical_SAM"/>
    <property type="match status" value="1"/>
</dbReference>
<feature type="domain" description="Radical SAM core" evidence="7">
    <location>
        <begin position="45"/>
        <end position="275"/>
    </location>
</feature>
<dbReference type="PIRSF" id="PIRSF004869">
    <property type="entry name" value="PflX_prd"/>
    <property type="match status" value="1"/>
</dbReference>
<evidence type="ECO:0000313" key="8">
    <source>
        <dbReference type="EMBL" id="MBC8431486.1"/>
    </source>
</evidence>
<keyword evidence="4 6" id="KW-0408">Iron</keyword>
<keyword evidence="5 6" id="KW-0411">Iron-sulfur</keyword>
<dbReference type="PANTHER" id="PTHR30352">
    <property type="entry name" value="PYRUVATE FORMATE-LYASE-ACTIVATING ENZYME"/>
    <property type="match status" value="1"/>
</dbReference>
<evidence type="ECO:0000256" key="6">
    <source>
        <dbReference type="PIRSR" id="PIRSR004869-50"/>
    </source>
</evidence>
<dbReference type="InterPro" id="IPR058240">
    <property type="entry name" value="rSAM_sf"/>
</dbReference>
<dbReference type="Proteomes" id="UP000605201">
    <property type="component" value="Unassembled WGS sequence"/>
</dbReference>
<organism evidence="8 9">
    <name type="scientific">Candidatus Desulfatibia vada</name>
    <dbReference type="NCBI Taxonomy" id="2841696"/>
    <lineage>
        <taxon>Bacteria</taxon>
        <taxon>Pseudomonadati</taxon>
        <taxon>Thermodesulfobacteriota</taxon>
        <taxon>Desulfobacteria</taxon>
        <taxon>Desulfobacterales</taxon>
        <taxon>Desulfobacterales incertae sedis</taxon>
        <taxon>Candidatus Desulfatibia</taxon>
    </lineage>
</organism>
<evidence type="ECO:0000256" key="5">
    <source>
        <dbReference type="ARBA" id="ARBA00023014"/>
    </source>
</evidence>
<dbReference type="GO" id="GO:0003824">
    <property type="term" value="F:catalytic activity"/>
    <property type="evidence" value="ECO:0007669"/>
    <property type="project" value="InterPro"/>
</dbReference>
<evidence type="ECO:0000256" key="3">
    <source>
        <dbReference type="ARBA" id="ARBA00022723"/>
    </source>
</evidence>
<dbReference type="InterPro" id="IPR016431">
    <property type="entry name" value="Pyrv-formate_lyase-activ_prd"/>
</dbReference>
<gene>
    <name evidence="8" type="ORF">H8D96_06160</name>
</gene>
<dbReference type="GO" id="GO:0051539">
    <property type="term" value="F:4 iron, 4 sulfur cluster binding"/>
    <property type="evidence" value="ECO:0007669"/>
    <property type="project" value="UniProtKB-KW"/>
</dbReference>
<dbReference type="SUPFAM" id="SSF102114">
    <property type="entry name" value="Radical SAM enzymes"/>
    <property type="match status" value="1"/>
</dbReference>
<dbReference type="PROSITE" id="PS51918">
    <property type="entry name" value="RADICAL_SAM"/>
    <property type="match status" value="1"/>
</dbReference>
<keyword evidence="2 6" id="KW-0949">S-adenosyl-L-methionine</keyword>
<dbReference type="GO" id="GO:0046872">
    <property type="term" value="F:metal ion binding"/>
    <property type="evidence" value="ECO:0007669"/>
    <property type="project" value="UniProtKB-KW"/>
</dbReference>
<feature type="binding site" evidence="6">
    <location>
        <position position="66"/>
    </location>
    <ligand>
        <name>[4Fe-4S] cluster</name>
        <dbReference type="ChEBI" id="CHEBI:49883"/>
        <note>4Fe-4S-S-AdoMet</note>
    </ligand>
</feature>
<dbReference type="Gene3D" id="3.20.20.70">
    <property type="entry name" value="Aldolase class I"/>
    <property type="match status" value="1"/>
</dbReference>
<evidence type="ECO:0000256" key="1">
    <source>
        <dbReference type="ARBA" id="ARBA00022485"/>
    </source>
</evidence>
<dbReference type="PANTHER" id="PTHR30352:SF22">
    <property type="entry name" value="PYRUVATE FORMATE-LYASE ACTIVATING ENZYME HOMOLOG"/>
    <property type="match status" value="1"/>
</dbReference>
<dbReference type="AlphaFoldDB" id="A0A8J6P0E2"/>
<name>A0A8J6P0E2_9BACT</name>
<evidence type="ECO:0000313" key="9">
    <source>
        <dbReference type="Proteomes" id="UP000605201"/>
    </source>
</evidence>
<dbReference type="CDD" id="cd01335">
    <property type="entry name" value="Radical_SAM"/>
    <property type="match status" value="1"/>
</dbReference>
<protein>
    <submittedName>
        <fullName evidence="8">Radical SAM protein</fullName>
    </submittedName>
</protein>
<dbReference type="InterPro" id="IPR013785">
    <property type="entry name" value="Aldolase_TIM"/>
</dbReference>
<evidence type="ECO:0000256" key="4">
    <source>
        <dbReference type="ARBA" id="ARBA00023004"/>
    </source>
</evidence>
<keyword evidence="1" id="KW-0004">4Fe-4S</keyword>
<dbReference type="SFLD" id="SFLDG01067">
    <property type="entry name" value="SPASM/twitch_domain_containing"/>
    <property type="match status" value="1"/>
</dbReference>
<comment type="caution">
    <text evidence="8">The sequence shown here is derived from an EMBL/GenBank/DDBJ whole genome shotgun (WGS) entry which is preliminary data.</text>
</comment>
<dbReference type="Pfam" id="PF04055">
    <property type="entry name" value="Radical_SAM"/>
    <property type="match status" value="1"/>
</dbReference>
<sequence length="338" mass="37856">MAEPDYLNALKECELCEHRCQVDRLAGETGVCKVTLPTVASAALHPAPPESYTVFMAGCNYKCLHCQNWSISQYPDNRFRQRGFEDPQKLATECVEHLDSLAGRRMGADRIFFSGGEPTVHLPYIEKVVAEARKLRPQTKVNFDTNGYMTRESLKTVLGFTSSITYDLKAYHDEIHQVLTGASSVPVLRNAEYIGRHAKDKLWEYRIVVIPEINSEEIKPLADFIANIDVSLPVCFLAFRPNFVLERHMGATRSLMNNCVQIARDAGLQNAYWSGFVDIPGTIMDVDEQIKASYSANNARLAGSYARLAGCQTHPRSCLACDRHQDCQIKSYLPAIAT</sequence>